<feature type="compositionally biased region" description="Low complexity" evidence="2">
    <location>
        <begin position="1504"/>
        <end position="1535"/>
    </location>
</feature>
<dbReference type="GO" id="GO:0016242">
    <property type="term" value="P:negative regulation of macroautophagy"/>
    <property type="evidence" value="ECO:0007669"/>
    <property type="project" value="TreeGrafter"/>
</dbReference>
<gene>
    <name evidence="4" type="ORF">CHLNCDRAFT_58332</name>
</gene>
<dbReference type="InterPro" id="IPR011989">
    <property type="entry name" value="ARM-like"/>
</dbReference>
<dbReference type="SUPFAM" id="SSF56112">
    <property type="entry name" value="Protein kinase-like (PK-like)"/>
    <property type="match status" value="1"/>
</dbReference>
<organism evidence="5">
    <name type="scientific">Chlorella variabilis</name>
    <name type="common">Green alga</name>
    <dbReference type="NCBI Taxonomy" id="554065"/>
    <lineage>
        <taxon>Eukaryota</taxon>
        <taxon>Viridiplantae</taxon>
        <taxon>Chlorophyta</taxon>
        <taxon>core chlorophytes</taxon>
        <taxon>Trebouxiophyceae</taxon>
        <taxon>Chlorellales</taxon>
        <taxon>Chlorellaceae</taxon>
        <taxon>Chlorella clade</taxon>
        <taxon>Chlorella</taxon>
    </lineage>
</organism>
<feature type="region of interest" description="Disordered" evidence="2">
    <location>
        <begin position="1485"/>
        <end position="1559"/>
    </location>
</feature>
<dbReference type="EMBL" id="GL433848">
    <property type="protein sequence ID" value="EFN54447.1"/>
    <property type="molecule type" value="Genomic_DNA"/>
</dbReference>
<name>E1ZJ65_CHLVA</name>
<keyword evidence="1" id="KW-0547">Nucleotide-binding</keyword>
<dbReference type="KEGG" id="cvr:CHLNCDRAFT_58332"/>
<proteinExistence type="inferred from homology"/>
<dbReference type="OrthoDB" id="381190at2759"/>
<keyword evidence="1" id="KW-0723">Serine/threonine-protein kinase</keyword>
<dbReference type="eggNOG" id="KOG0891">
    <property type="taxonomic scope" value="Eukaryota"/>
</dbReference>
<dbReference type="SMR" id="E1ZJ65"/>
<dbReference type="Proteomes" id="UP000008141">
    <property type="component" value="Unassembled WGS sequence"/>
</dbReference>
<dbReference type="GO" id="GO:0031931">
    <property type="term" value="C:TORC1 complex"/>
    <property type="evidence" value="ECO:0007669"/>
    <property type="project" value="TreeGrafter"/>
</dbReference>
<dbReference type="Pfam" id="PF11865">
    <property type="entry name" value="mTOR_dom"/>
    <property type="match status" value="1"/>
</dbReference>
<dbReference type="InterPro" id="IPR016024">
    <property type="entry name" value="ARM-type_fold"/>
</dbReference>
<dbReference type="STRING" id="554065.E1ZJ65"/>
<dbReference type="InterPro" id="IPR000403">
    <property type="entry name" value="PI3/4_kinase_cat_dom"/>
</dbReference>
<dbReference type="GO" id="GO:0005634">
    <property type="term" value="C:nucleus"/>
    <property type="evidence" value="ECO:0007669"/>
    <property type="project" value="TreeGrafter"/>
</dbReference>
<dbReference type="Pfam" id="PF00454">
    <property type="entry name" value="PI3_PI4_kinase"/>
    <property type="match status" value="1"/>
</dbReference>
<dbReference type="GO" id="GO:0031932">
    <property type="term" value="C:TORC2 complex"/>
    <property type="evidence" value="ECO:0007669"/>
    <property type="project" value="TreeGrafter"/>
</dbReference>
<dbReference type="Gene3D" id="1.25.10.10">
    <property type="entry name" value="Leucine-rich Repeat Variant"/>
    <property type="match status" value="4"/>
</dbReference>
<keyword evidence="1" id="KW-0067">ATP-binding</keyword>
<evidence type="ECO:0000313" key="4">
    <source>
        <dbReference type="EMBL" id="EFN54447.1"/>
    </source>
</evidence>
<dbReference type="Pfam" id="PF02260">
    <property type="entry name" value="FATC"/>
    <property type="match status" value="1"/>
</dbReference>
<dbReference type="SUPFAM" id="SSF48371">
    <property type="entry name" value="ARM repeat"/>
    <property type="match status" value="1"/>
</dbReference>
<comment type="catalytic activity">
    <reaction evidence="1">
        <text>L-threonyl-[protein] + ATP = O-phospho-L-threonyl-[protein] + ADP + H(+)</text>
        <dbReference type="Rhea" id="RHEA:46608"/>
        <dbReference type="Rhea" id="RHEA-COMP:11060"/>
        <dbReference type="Rhea" id="RHEA-COMP:11605"/>
        <dbReference type="ChEBI" id="CHEBI:15378"/>
        <dbReference type="ChEBI" id="CHEBI:30013"/>
        <dbReference type="ChEBI" id="CHEBI:30616"/>
        <dbReference type="ChEBI" id="CHEBI:61977"/>
        <dbReference type="ChEBI" id="CHEBI:456216"/>
        <dbReference type="EC" id="2.7.11.1"/>
    </reaction>
</comment>
<comment type="similarity">
    <text evidence="1">Belongs to the PI3/PI4-kinase family.</text>
</comment>
<keyword evidence="1" id="KW-0418">Kinase</keyword>
<dbReference type="GO" id="GO:0004674">
    <property type="term" value="F:protein serine/threonine kinase activity"/>
    <property type="evidence" value="ECO:0007669"/>
    <property type="project" value="UniProtKB-KW"/>
</dbReference>
<dbReference type="SMART" id="SM00146">
    <property type="entry name" value="PI3Kc"/>
    <property type="match status" value="1"/>
</dbReference>
<dbReference type="GO" id="GO:0031929">
    <property type="term" value="P:TOR signaling"/>
    <property type="evidence" value="ECO:0007669"/>
    <property type="project" value="TreeGrafter"/>
</dbReference>
<dbReference type="GO" id="GO:0005524">
    <property type="term" value="F:ATP binding"/>
    <property type="evidence" value="ECO:0007669"/>
    <property type="project" value="UniProtKB-KW"/>
</dbReference>
<dbReference type="PROSITE" id="PS50290">
    <property type="entry name" value="PI3_4_KINASE_3"/>
    <property type="match status" value="1"/>
</dbReference>
<evidence type="ECO:0000313" key="5">
    <source>
        <dbReference type="Proteomes" id="UP000008141"/>
    </source>
</evidence>
<dbReference type="RefSeq" id="XP_005846549.1">
    <property type="nucleotide sequence ID" value="XM_005846487.1"/>
</dbReference>
<dbReference type="InterPro" id="IPR024585">
    <property type="entry name" value="mTOR_dom"/>
</dbReference>
<accession>E1ZJ65</accession>
<keyword evidence="5" id="KW-1185">Reference proteome</keyword>
<dbReference type="GO" id="GO:0005737">
    <property type="term" value="C:cytoplasm"/>
    <property type="evidence" value="ECO:0007669"/>
    <property type="project" value="TreeGrafter"/>
</dbReference>
<reference evidence="4 5" key="1">
    <citation type="journal article" date="2010" name="Plant Cell">
        <title>The Chlorella variabilis NC64A genome reveals adaptation to photosymbiosis, coevolution with viruses, and cryptic sex.</title>
        <authorList>
            <person name="Blanc G."/>
            <person name="Duncan G."/>
            <person name="Agarkova I."/>
            <person name="Borodovsky M."/>
            <person name="Gurnon J."/>
            <person name="Kuo A."/>
            <person name="Lindquist E."/>
            <person name="Lucas S."/>
            <person name="Pangilinan J."/>
            <person name="Polle J."/>
            <person name="Salamov A."/>
            <person name="Terry A."/>
            <person name="Yamada T."/>
            <person name="Dunigan D.D."/>
            <person name="Grigoriev I.V."/>
            <person name="Claverie J.M."/>
            <person name="Van Etten J.L."/>
        </authorList>
    </citation>
    <scope>NUCLEOTIDE SEQUENCE [LARGE SCALE GENOMIC DNA]</scope>
    <source>
        <strain evidence="4 5">NC64A</strain>
    </source>
</reference>
<evidence type="ECO:0000256" key="2">
    <source>
        <dbReference type="SAM" id="MobiDB-lite"/>
    </source>
</evidence>
<dbReference type="InterPro" id="IPR011009">
    <property type="entry name" value="Kinase-like_dom_sf"/>
</dbReference>
<dbReference type="PANTHER" id="PTHR11139:SF9">
    <property type="entry name" value="SERINE_THREONINE-PROTEIN KINASE MTOR"/>
    <property type="match status" value="1"/>
</dbReference>
<dbReference type="SMART" id="SM01346">
    <property type="entry name" value="DUF3385"/>
    <property type="match status" value="1"/>
</dbReference>
<dbReference type="EC" id="2.7.11.1" evidence="1"/>
<feature type="compositionally biased region" description="Pro residues" evidence="2">
    <location>
        <begin position="1493"/>
        <end position="1503"/>
    </location>
</feature>
<feature type="domain" description="PI3K/PI4K catalytic" evidence="3">
    <location>
        <begin position="1342"/>
        <end position="1717"/>
    </location>
</feature>
<protein>
    <recommendedName>
        <fullName evidence="1">Serine/threonine-protein kinase TOR</fullName>
        <ecNumber evidence="1">2.7.11.1</ecNumber>
    </recommendedName>
</protein>
<dbReference type="Gene3D" id="3.30.1010.10">
    <property type="entry name" value="Phosphatidylinositol 3-kinase Catalytic Subunit, Chain A, domain 4"/>
    <property type="match status" value="1"/>
</dbReference>
<dbReference type="OMA" id="DPAIFMC"/>
<dbReference type="GeneID" id="17353573"/>
<dbReference type="FunCoup" id="E1ZJ65">
    <property type="interactions" value="1685"/>
</dbReference>
<keyword evidence="1" id="KW-0808">Transferase</keyword>
<sequence length="1717" mass="186347">MTSAMVQQPVGAVDPLSGLSRCLAALCRPGAAVAREEHALAAFVDAEGRSTKGDKFNRFLAELHARIRSLVASPDPHERLAGVLAIDELASTKVFSASASRLSDLVKTLMEVFQATTEVHTMQAAAITLGHLVKAGGALMADVVEEQVKRGIQWLAAPRQEHLRLAGVLLLRELAEHAPAIFNVHVRAFIEVIWNPLRDPRQHVREAAVAALRACLVLVEKRETRYRVQWYYRLFEETQRGLTRVTSLETVHGSLLALGELLRHTGEFMLARYREVCDTVLRFRDSKEKLIRRAVITLLPRLAAFAPERFVKSYLKQATEYLLGVLLVPAERGAGFTALGEMAGALARAGVAARMKAPDDFLRPIAAQVKECLGQRSRGRPLCPEALECAGTLAVALRRDWQPYMLLLLEPMFQTGLSESLVQAMHKAVGALPDLLPRVQALLLDLLSLVLARRPFNPATPPATISALQQALAPGELQGGALTRLALHTLGGFSWTPHHLLDFVRDQVTPYLDDNDGAVRRAAAVASCHVLEQHVQYSRRPGGRLPASEQRAVDKTMQRLLASAVADPSVTVRRTILEALSCTTALESHLAQAECLRSLFVALNDESSHVRSLTIQLAGAISHTNPAYVMPALRRHLMQLLSDMDHSPDSRQREESARLLGVLIRSAPKLVLPYTAPVLRALISKLRAAGSTAAAAPSTTPAKPSTKSASQEEGFEVAVLMTMGELATVAGTQLRADVPEILPLVIDAIQDGGSQTKRLVAVSTLGHVVESTGFVVVPYLEYPQLLGVLLRMLSEGAPGVRREVMKVLGIIGALDPHTHKVNLAELQGEGRLEREGVRPQFPNKNPPELGGLPGGVGEQALDLLPSAGLVTSSEDYYPTVAINALMRVLREPSMAVLHGKAVAALFEIIKAMGLSFVPYLPKVVPVLLQLTRGADDLQRRVDMVRAMTDLVVLMRQHVRKFLPDLLALVNDFWGAPGGPAAMLPHILSLLAELSQTLRDDFRFYMPELLPKFVSLLNEAERTNDFSLVKPALDAVRALGPVLEDHLQLLLPALNRLIVPGASGLPLAVQEETLAAMQDLLPRMQLSGFSSAVLHPLIRLLDGPSEELRERALDTLCSVALAIGPDFAIFVPTMKKIMGRHRMPAHSAFARVSAKLLHHEPPCMSEAEDWESSSGFLAEEHLAKPRQSTPDRLHLERTLTLQSDEAGLNTGLRTEGVTSLRRAWESSQRSTKEDWAEWMRNFSIELLKQSPSRALRACASLAQTNPSMVGGGWHMVTTLLNLAEFMEHDEKALPLDTRTLGALAEKCHAYAKALHYKELEFQSSPHTAVEALISINNQLRQPDAAKLQRWDDALKAYRLKLETAPPGSVAHVDALLGQCRCLAALAEWDKLFAGHEDLRQDERVMQLFGLVNNMLSTDRVTAERDLSIARYAVIPLSPNSGLIGATCNEVMRVLRSNKDSVMAMLEAFVHDPLINWRLLNTGDNLPDAGATATTPPPLPPPPDVPSSTASAASVAATISSGAGEAEEAGPAATSVAPLPPPPGGVPADLRTGPPSPPRRDLTREQVLAAYGGIGDATEVLNERAVAVMKRMSDKLTGRDAVAEGMAAPVDPDSVAQQVQRLIALATSNEALCQSYIALFRGRSVRAAVQGSQQRYKSTMSAGGRFRKEERVLSLLCWDARSGEARLGCGCGCEARSGWAEVVGCRVDGVAMNCAMPSA</sequence>
<evidence type="ECO:0000259" key="3">
    <source>
        <dbReference type="PROSITE" id="PS50290"/>
    </source>
</evidence>
<dbReference type="PANTHER" id="PTHR11139">
    <property type="entry name" value="ATAXIA TELANGIECTASIA MUTATED ATM -RELATED"/>
    <property type="match status" value="1"/>
</dbReference>
<dbReference type="InParanoid" id="E1ZJ65"/>
<dbReference type="InterPro" id="IPR003152">
    <property type="entry name" value="FATC_dom"/>
</dbReference>
<dbReference type="InterPro" id="IPR050517">
    <property type="entry name" value="DDR_Repair_Kinase"/>
</dbReference>
<evidence type="ECO:0000256" key="1">
    <source>
        <dbReference type="RuleBase" id="RU364109"/>
    </source>
</evidence>